<organism evidence="1 3">
    <name type="scientific">Bacteroides faecis</name>
    <dbReference type="NCBI Taxonomy" id="674529"/>
    <lineage>
        <taxon>Bacteria</taxon>
        <taxon>Pseudomonadati</taxon>
        <taxon>Bacteroidota</taxon>
        <taxon>Bacteroidia</taxon>
        <taxon>Bacteroidales</taxon>
        <taxon>Bacteroidaceae</taxon>
        <taxon>Bacteroides</taxon>
    </lineage>
</organism>
<dbReference type="EMBL" id="CP103141">
    <property type="protein sequence ID" value="UVQ75030.1"/>
    <property type="molecule type" value="Genomic_DNA"/>
</dbReference>
<reference evidence="1 3" key="1">
    <citation type="submission" date="2015-09" db="EMBL/GenBank/DDBJ databases">
        <authorList>
            <consortium name="Pathogen Informatics"/>
        </authorList>
    </citation>
    <scope>NUCLEOTIDE SEQUENCE [LARGE SCALE GENOMIC DNA]</scope>
    <source>
        <strain evidence="1 3">2789STDY5834846</strain>
    </source>
</reference>
<evidence type="ECO:0000313" key="3">
    <source>
        <dbReference type="Proteomes" id="UP000095606"/>
    </source>
</evidence>
<sequence length="208" mass="24312">MGRAKSVSELLATKIETFPFRDEWYDAFGEPERKGIWIVWGNSGNGKTTFVVQLCKYLCQFERVINDSLEEGVSLTMKNTLLRCGMLEVNRRFLLLDNEPMKDLSERLLRRKSPGIVVIDSFQYTQMTYKQYITFKEKHKDKLIIFVSHADGKLPSGRSARSVMYDASQKVYVEGYRAFSKGRFNGPKMQIDVWPEEAEKYWGDKYQR</sequence>
<dbReference type="SUPFAM" id="SSF52540">
    <property type="entry name" value="P-loop containing nucleoside triphosphate hydrolases"/>
    <property type="match status" value="1"/>
</dbReference>
<evidence type="ECO:0000313" key="1">
    <source>
        <dbReference type="EMBL" id="CUP85918.1"/>
    </source>
</evidence>
<dbReference type="Gene3D" id="3.40.50.300">
    <property type="entry name" value="P-loop containing nucleotide triphosphate hydrolases"/>
    <property type="match status" value="1"/>
</dbReference>
<keyword evidence="4" id="KW-1185">Reference proteome</keyword>
<name>A0A174RRH9_9BACE</name>
<evidence type="ECO:0000313" key="4">
    <source>
        <dbReference type="Proteomes" id="UP001060104"/>
    </source>
</evidence>
<dbReference type="Proteomes" id="UP001060104">
    <property type="component" value="Chromosome"/>
</dbReference>
<protein>
    <recommendedName>
        <fullName evidence="5">ATP-binding protein</fullName>
    </recommendedName>
</protein>
<accession>A0A174RRH9</accession>
<evidence type="ECO:0008006" key="5">
    <source>
        <dbReference type="Google" id="ProtNLM"/>
    </source>
</evidence>
<proteinExistence type="predicted"/>
<reference evidence="2" key="2">
    <citation type="submission" date="2022-08" db="EMBL/GenBank/DDBJ databases">
        <title>Genome Sequencing of Bacteroides fragilis Group Isolates with Nanopore Technology.</title>
        <authorList>
            <person name="Tisza M.J."/>
            <person name="Smith D."/>
            <person name="Dekker J.P."/>
        </authorList>
    </citation>
    <scope>NUCLEOTIDE SEQUENCE</scope>
    <source>
        <strain evidence="2">BFG-527</strain>
    </source>
</reference>
<dbReference type="RefSeq" id="WP_055270432.1">
    <property type="nucleotide sequence ID" value="NZ_CABMFH010000016.1"/>
</dbReference>
<gene>
    <name evidence="1" type="ORF">ERS852461_03560</name>
    <name evidence="2" type="ORF">NXY30_00855</name>
</gene>
<evidence type="ECO:0000313" key="2">
    <source>
        <dbReference type="EMBL" id="UVQ75030.1"/>
    </source>
</evidence>
<dbReference type="Proteomes" id="UP000095606">
    <property type="component" value="Unassembled WGS sequence"/>
</dbReference>
<dbReference type="InterPro" id="IPR027417">
    <property type="entry name" value="P-loop_NTPase"/>
</dbReference>
<dbReference type="GeneID" id="69587330"/>
<accession>A0A3E5G8Q3</accession>
<dbReference type="AlphaFoldDB" id="A0A174RRH9"/>
<dbReference type="EMBL" id="CZAE01000019">
    <property type="protein sequence ID" value="CUP85918.1"/>
    <property type="molecule type" value="Genomic_DNA"/>
</dbReference>